<dbReference type="Proteomes" id="UP000199340">
    <property type="component" value="Unassembled WGS sequence"/>
</dbReference>
<accession>A0A1G8QZC9</accession>
<protein>
    <submittedName>
        <fullName evidence="2">Uncharacterized protein</fullName>
    </submittedName>
</protein>
<evidence type="ECO:0000313" key="2">
    <source>
        <dbReference type="EMBL" id="SDJ10084.1"/>
    </source>
</evidence>
<keyword evidence="1" id="KW-0472">Membrane</keyword>
<sequence length="74" mass="7438">MLAFVVVAGLAGMLTGLGSALIYGSLWMAVSIYAATGFVVLCAAFARAIICDAMNPAMPDGVSSGKPMQSVHGS</sequence>
<keyword evidence="3" id="KW-1185">Reference proteome</keyword>
<dbReference type="OrthoDB" id="10000206at2"/>
<evidence type="ECO:0000256" key="1">
    <source>
        <dbReference type="SAM" id="Phobius"/>
    </source>
</evidence>
<reference evidence="2 3" key="1">
    <citation type="submission" date="2016-10" db="EMBL/GenBank/DDBJ databases">
        <authorList>
            <person name="de Groot N.N."/>
        </authorList>
    </citation>
    <scope>NUCLEOTIDE SEQUENCE [LARGE SCALE GENOMIC DNA]</scope>
    <source>
        <strain evidence="2 3">DSM 28010</strain>
    </source>
</reference>
<proteinExistence type="predicted"/>
<dbReference type="STRING" id="490829.SAMN05421850_108160"/>
<organism evidence="2 3">
    <name type="scientific">Lutimaribacter saemankumensis</name>
    <dbReference type="NCBI Taxonomy" id="490829"/>
    <lineage>
        <taxon>Bacteria</taxon>
        <taxon>Pseudomonadati</taxon>
        <taxon>Pseudomonadota</taxon>
        <taxon>Alphaproteobacteria</taxon>
        <taxon>Rhodobacterales</taxon>
        <taxon>Roseobacteraceae</taxon>
        <taxon>Lutimaribacter</taxon>
    </lineage>
</organism>
<feature type="transmembrane region" description="Helical" evidence="1">
    <location>
        <begin position="30"/>
        <end position="50"/>
    </location>
</feature>
<gene>
    <name evidence="2" type="ORF">SAMN05421850_108160</name>
</gene>
<dbReference type="EMBL" id="FNEB01000008">
    <property type="protein sequence ID" value="SDJ10084.1"/>
    <property type="molecule type" value="Genomic_DNA"/>
</dbReference>
<evidence type="ECO:0000313" key="3">
    <source>
        <dbReference type="Proteomes" id="UP000199340"/>
    </source>
</evidence>
<keyword evidence="1" id="KW-0812">Transmembrane</keyword>
<keyword evidence="1" id="KW-1133">Transmembrane helix</keyword>
<dbReference type="RefSeq" id="WP_090029546.1">
    <property type="nucleotide sequence ID" value="NZ_FNEB01000008.1"/>
</dbReference>
<dbReference type="AlphaFoldDB" id="A0A1G8QZC9"/>
<name>A0A1G8QZC9_9RHOB</name>